<organism evidence="2">
    <name type="scientific">uncultured prokaryote</name>
    <dbReference type="NCBI Taxonomy" id="198431"/>
    <lineage>
        <taxon>unclassified sequences</taxon>
        <taxon>environmental samples</taxon>
    </lineage>
</organism>
<keyword evidence="1" id="KW-1133">Transmembrane helix</keyword>
<dbReference type="EMBL" id="LN853585">
    <property type="protein sequence ID" value="CRY96217.1"/>
    <property type="molecule type" value="Genomic_DNA"/>
</dbReference>
<geneLocation type="plasmid" evidence="2">
    <name>pRGFK0991</name>
</geneLocation>
<feature type="transmembrane region" description="Helical" evidence="1">
    <location>
        <begin position="12"/>
        <end position="36"/>
    </location>
</feature>
<reference evidence="2" key="2">
    <citation type="submission" date="2015-07" db="EMBL/GenBank/DDBJ databases">
        <title>Plasmids, circular viruses and viroids from rat gut.</title>
        <authorList>
            <person name="Jorgensen T.J."/>
            <person name="Hansen M.A."/>
            <person name="Xu Z."/>
            <person name="Tabak M.A."/>
            <person name="Sorensen S.J."/>
            <person name="Hansen L.H."/>
        </authorList>
    </citation>
    <scope>NUCLEOTIDE SEQUENCE</scope>
    <source>
        <plasmid evidence="2">pRGFK0991</plasmid>
    </source>
</reference>
<keyword evidence="1" id="KW-0472">Membrane</keyword>
<keyword evidence="2" id="KW-0614">Plasmid</keyword>
<proteinExistence type="predicted"/>
<feature type="transmembrane region" description="Helical" evidence="1">
    <location>
        <begin position="42"/>
        <end position="62"/>
    </location>
</feature>
<evidence type="ECO:0000313" key="2">
    <source>
        <dbReference type="EMBL" id="CRY96217.1"/>
    </source>
</evidence>
<dbReference type="AlphaFoldDB" id="A0A0H5QK84"/>
<name>A0A0H5QK84_9ZZZZ</name>
<sequence length="76" mass="8885">MSKKEKIKFILDFAKALTFALLTALFGIFAFIVVNIEKLNNFQMIVSAFGIIVIVIFFYFLIRYMVKKLKELEVLE</sequence>
<protein>
    <submittedName>
        <fullName evidence="2">Uncharacterized protein</fullName>
    </submittedName>
</protein>
<evidence type="ECO:0000256" key="1">
    <source>
        <dbReference type="SAM" id="Phobius"/>
    </source>
</evidence>
<keyword evidence="1" id="KW-0812">Transmembrane</keyword>
<reference evidence="2" key="1">
    <citation type="submission" date="2015-06" db="EMBL/GenBank/DDBJ databases">
        <authorList>
            <person name="Joergensen T."/>
        </authorList>
    </citation>
    <scope>NUCLEOTIDE SEQUENCE</scope>
    <source>
        <plasmid evidence="2">pRGFK0991</plasmid>
    </source>
</reference>
<accession>A0A0H5QK84</accession>